<organism evidence="2 3">
    <name type="scientific">Alkalihalobacterium chitinilyticum</name>
    <dbReference type="NCBI Taxonomy" id="2980103"/>
    <lineage>
        <taxon>Bacteria</taxon>
        <taxon>Bacillati</taxon>
        <taxon>Bacillota</taxon>
        <taxon>Bacilli</taxon>
        <taxon>Bacillales</taxon>
        <taxon>Bacillaceae</taxon>
        <taxon>Alkalihalobacterium</taxon>
    </lineage>
</organism>
<dbReference type="RefSeq" id="WP_275120246.1">
    <property type="nucleotide sequence ID" value="NZ_JAOTPO010000018.1"/>
</dbReference>
<keyword evidence="1" id="KW-0812">Transmembrane</keyword>
<proteinExistence type="predicted"/>
<sequence>MFKDLKGHLLYFVYDHKFSVTIFWAVLILSSVVFFTISALNPATTVVFSMSLAIYFFCAINGFLMTKETFPFLIKLGSTRNQYIMSAIIFNFILAVFMSVIAVLVNQFVMAAKNLTNVDNFTHFVILEGTTISATWYNELWVNIIFCFLLLQIGFMMSSIFYRLGLVGGYSGLLFLALLLILPSTRGVLIDLFVGTYNTGIDINYVSIILLSLVVILPNWLLLREASTTAGDMR</sequence>
<protein>
    <recommendedName>
        <fullName evidence="4">ABC transporter permease</fullName>
    </recommendedName>
</protein>
<evidence type="ECO:0000313" key="2">
    <source>
        <dbReference type="EMBL" id="MDE5415645.1"/>
    </source>
</evidence>
<keyword evidence="1" id="KW-0472">Membrane</keyword>
<feature type="transmembrane region" description="Helical" evidence="1">
    <location>
        <begin position="21"/>
        <end position="40"/>
    </location>
</feature>
<feature type="transmembrane region" description="Helical" evidence="1">
    <location>
        <begin position="140"/>
        <end position="157"/>
    </location>
</feature>
<keyword evidence="3" id="KW-1185">Reference proteome</keyword>
<feature type="transmembrane region" description="Helical" evidence="1">
    <location>
        <begin position="203"/>
        <end position="223"/>
    </location>
</feature>
<name>A0ABT5VJL3_9BACI</name>
<comment type="caution">
    <text evidence="2">The sequence shown here is derived from an EMBL/GenBank/DDBJ whole genome shotgun (WGS) entry which is preliminary data.</text>
</comment>
<keyword evidence="1" id="KW-1133">Transmembrane helix</keyword>
<reference evidence="2" key="1">
    <citation type="submission" date="2024-05" db="EMBL/GenBank/DDBJ databases">
        <title>Alkalihalobacillus sp. strain MEB203 novel alkaliphilic bacterium from Lonar Lake, India.</title>
        <authorList>
            <person name="Joshi A."/>
            <person name="Thite S."/>
            <person name="Mengade P."/>
        </authorList>
    </citation>
    <scope>NUCLEOTIDE SEQUENCE</scope>
    <source>
        <strain evidence="2">MEB 203</strain>
    </source>
</reference>
<feature type="transmembrane region" description="Helical" evidence="1">
    <location>
        <begin position="164"/>
        <end position="183"/>
    </location>
</feature>
<dbReference type="EMBL" id="JAOTPO010000018">
    <property type="protein sequence ID" value="MDE5415645.1"/>
    <property type="molecule type" value="Genomic_DNA"/>
</dbReference>
<evidence type="ECO:0000313" key="3">
    <source>
        <dbReference type="Proteomes" id="UP001148125"/>
    </source>
</evidence>
<dbReference type="Proteomes" id="UP001148125">
    <property type="component" value="Unassembled WGS sequence"/>
</dbReference>
<feature type="transmembrane region" description="Helical" evidence="1">
    <location>
        <begin position="46"/>
        <end position="64"/>
    </location>
</feature>
<accession>A0ABT5VJL3</accession>
<evidence type="ECO:0000256" key="1">
    <source>
        <dbReference type="SAM" id="Phobius"/>
    </source>
</evidence>
<feature type="transmembrane region" description="Helical" evidence="1">
    <location>
        <begin position="84"/>
        <end position="105"/>
    </location>
</feature>
<gene>
    <name evidence="2" type="ORF">N7Z68_20055</name>
</gene>
<evidence type="ECO:0008006" key="4">
    <source>
        <dbReference type="Google" id="ProtNLM"/>
    </source>
</evidence>